<gene>
    <name evidence="3" type="ORF">J2S02_001775</name>
</gene>
<dbReference type="PANTHER" id="PTHR11786:SF0">
    <property type="entry name" value="ARYLAMINE N-ACETYLTRANSFERASE 4-RELATED"/>
    <property type="match status" value="1"/>
</dbReference>
<evidence type="ECO:0000313" key="4">
    <source>
        <dbReference type="Proteomes" id="UP001232245"/>
    </source>
</evidence>
<reference evidence="3 4" key="1">
    <citation type="submission" date="2023-07" db="EMBL/GenBank/DDBJ databases">
        <title>Genomic Encyclopedia of Type Strains, Phase IV (KMG-IV): sequencing the most valuable type-strain genomes for metagenomic binning, comparative biology and taxonomic classification.</title>
        <authorList>
            <person name="Goeker M."/>
        </authorList>
    </citation>
    <scope>NUCLEOTIDE SEQUENCE [LARGE SCALE GENOMIC DNA]</scope>
    <source>
        <strain evidence="3 4">DSM 17723</strain>
    </source>
</reference>
<keyword evidence="4" id="KW-1185">Reference proteome</keyword>
<organism evidence="3 4">
    <name type="scientific">Metabacillus niabensis</name>
    <dbReference type="NCBI Taxonomy" id="324854"/>
    <lineage>
        <taxon>Bacteria</taxon>
        <taxon>Bacillati</taxon>
        <taxon>Bacillota</taxon>
        <taxon>Bacilli</taxon>
        <taxon>Bacillales</taxon>
        <taxon>Bacillaceae</taxon>
        <taxon>Metabacillus</taxon>
    </lineage>
</organism>
<dbReference type="Pfam" id="PF00797">
    <property type="entry name" value="Acetyltransf_2"/>
    <property type="match status" value="1"/>
</dbReference>
<comment type="similarity">
    <text evidence="1 2">Belongs to the arylamine N-acetyltransferase family.</text>
</comment>
<dbReference type="EC" id="2.3.1.118" evidence="3"/>
<dbReference type="SUPFAM" id="SSF54001">
    <property type="entry name" value="Cysteine proteinases"/>
    <property type="match status" value="1"/>
</dbReference>
<dbReference type="GO" id="GO:0046990">
    <property type="term" value="F:N-hydroxyarylamine O-acetyltransferase activity"/>
    <property type="evidence" value="ECO:0007669"/>
    <property type="project" value="UniProtKB-EC"/>
</dbReference>
<evidence type="ECO:0000256" key="1">
    <source>
        <dbReference type="ARBA" id="ARBA00006547"/>
    </source>
</evidence>
<proteinExistence type="inferred from homology"/>
<accession>A0ABT9YZK5</accession>
<name>A0ABT9YZK5_9BACI</name>
<dbReference type="PANTHER" id="PTHR11786">
    <property type="entry name" value="N-HYDROXYARYLAMINE O-ACETYLTRANSFERASE"/>
    <property type="match status" value="1"/>
</dbReference>
<dbReference type="RefSeq" id="WP_174879739.1">
    <property type="nucleotide sequence ID" value="NZ_CADEPK010000051.1"/>
</dbReference>
<comment type="caution">
    <text evidence="3">The sequence shown here is derived from an EMBL/GenBank/DDBJ whole genome shotgun (WGS) entry which is preliminary data.</text>
</comment>
<dbReference type="InterPro" id="IPR001447">
    <property type="entry name" value="Arylamine_N-AcTrfase"/>
</dbReference>
<keyword evidence="3" id="KW-0808">Transferase</keyword>
<dbReference type="PRINTS" id="PR01543">
    <property type="entry name" value="ANATRNSFRASE"/>
</dbReference>
<evidence type="ECO:0000313" key="3">
    <source>
        <dbReference type="EMBL" id="MDQ0225431.1"/>
    </source>
</evidence>
<keyword evidence="3" id="KW-0012">Acyltransferase</keyword>
<dbReference type="Proteomes" id="UP001232245">
    <property type="component" value="Unassembled WGS sequence"/>
</dbReference>
<sequence>MSNLNVQFRQRIGLAENVAITFDTLNTVLEKTARALAFENLPIIAKETTRLTKEYLINKIINKQGGGLCYDLNSILYLFLKENGFNCSLIRGITFNHEKQAWNTIGRTHVAILLTHHRQLYIVDTGFGGNLPLAPVPFNGEVVTSDNGEFRIEKVENELGDYIFHMKLKHKDRDWKIGYVFDSTVKYENIEDLNEVQTIIVEHQNSPFNKRPLVTRLTDNGSVTLTDTSLTEWVNGKESKREISAEDFEKIVNERFGIKYH</sequence>
<evidence type="ECO:0000256" key="2">
    <source>
        <dbReference type="RuleBase" id="RU003452"/>
    </source>
</evidence>
<dbReference type="InterPro" id="IPR038765">
    <property type="entry name" value="Papain-like_cys_pep_sf"/>
</dbReference>
<dbReference type="Gene3D" id="3.30.2140.20">
    <property type="match status" value="1"/>
</dbReference>
<dbReference type="InterPro" id="IPR053710">
    <property type="entry name" value="Arylamine_NAT_domain_sf"/>
</dbReference>
<protein>
    <submittedName>
        <fullName evidence="3">N-hydroxyarylamine O-acetyltransferase</fullName>
        <ecNumber evidence="3">2.3.1.118</ecNumber>
    </submittedName>
</protein>
<dbReference type="EMBL" id="JAUSTZ010000003">
    <property type="protein sequence ID" value="MDQ0225431.1"/>
    <property type="molecule type" value="Genomic_DNA"/>
</dbReference>